<reference evidence="12" key="1">
    <citation type="journal article" date="2014" name="Int. J. Syst. Evol. Microbiol.">
        <title>Complete genome sequence of Corynebacterium casei LMG S-19264T (=DSM 44701T), isolated from a smear-ripened cheese.</title>
        <authorList>
            <consortium name="US DOE Joint Genome Institute (JGI-PGF)"/>
            <person name="Walter F."/>
            <person name="Albersmeier A."/>
            <person name="Kalinowski J."/>
            <person name="Ruckert C."/>
        </authorList>
    </citation>
    <scope>NUCLEOTIDE SEQUENCE</scope>
    <source>
        <strain evidence="12">CGMCC 1.14988</strain>
    </source>
</reference>
<dbReference type="InterPro" id="IPR014027">
    <property type="entry name" value="UDP-Glc/GDP-Man_DH_C"/>
</dbReference>
<evidence type="ECO:0000256" key="9">
    <source>
        <dbReference type="PIRSR" id="PIRSR500134-2"/>
    </source>
</evidence>
<keyword evidence="4 7" id="KW-0560">Oxidoreductase</keyword>
<dbReference type="EC" id="1.1.1.22" evidence="3 7"/>
<dbReference type="GO" id="GO:0006065">
    <property type="term" value="P:UDP-glucuronate biosynthetic process"/>
    <property type="evidence" value="ECO:0007669"/>
    <property type="project" value="UniProtKB-UniPathway"/>
</dbReference>
<evidence type="ECO:0000256" key="7">
    <source>
        <dbReference type="PIRNR" id="PIRNR000124"/>
    </source>
</evidence>
<evidence type="ECO:0000256" key="1">
    <source>
        <dbReference type="ARBA" id="ARBA00004701"/>
    </source>
</evidence>
<dbReference type="InterPro" id="IPR001732">
    <property type="entry name" value="UDP-Glc/GDP-Man_DH_N"/>
</dbReference>
<dbReference type="SUPFAM" id="SSF51735">
    <property type="entry name" value="NAD(P)-binding Rossmann-fold domains"/>
    <property type="match status" value="1"/>
</dbReference>
<feature type="binding site" evidence="9">
    <location>
        <begin position="156"/>
        <end position="159"/>
    </location>
    <ligand>
        <name>substrate</name>
    </ligand>
</feature>
<evidence type="ECO:0000256" key="10">
    <source>
        <dbReference type="PIRSR" id="PIRSR500134-3"/>
    </source>
</evidence>
<feature type="binding site" evidence="9">
    <location>
        <begin position="257"/>
        <end position="261"/>
    </location>
    <ligand>
        <name>substrate</name>
    </ligand>
</feature>
<comment type="pathway">
    <text evidence="1">Nucleotide-sugar biosynthesis; UDP-alpha-D-glucuronate biosynthesis; UDP-alpha-D-glucuronate from UDP-alpha-D-glucose: step 1/1.</text>
</comment>
<keyword evidence="13" id="KW-1185">Reference proteome</keyword>
<dbReference type="NCBIfam" id="TIGR03026">
    <property type="entry name" value="NDP-sugDHase"/>
    <property type="match status" value="1"/>
</dbReference>
<dbReference type="Pfam" id="PF03721">
    <property type="entry name" value="UDPG_MGDP_dh_N"/>
    <property type="match status" value="1"/>
</dbReference>
<feature type="binding site" evidence="9">
    <location>
        <position position="265"/>
    </location>
    <ligand>
        <name>substrate</name>
    </ligand>
</feature>
<dbReference type="InterPro" id="IPR017476">
    <property type="entry name" value="UDP-Glc/GDP-Man"/>
</dbReference>
<evidence type="ECO:0000256" key="6">
    <source>
        <dbReference type="ARBA" id="ARBA00047473"/>
    </source>
</evidence>
<feature type="binding site" evidence="10">
    <location>
        <position position="35"/>
    </location>
    <ligand>
        <name>NAD(+)</name>
        <dbReference type="ChEBI" id="CHEBI:57540"/>
    </ligand>
</feature>
<dbReference type="Pfam" id="PF00984">
    <property type="entry name" value="UDPG_MGDP_dh"/>
    <property type="match status" value="1"/>
</dbReference>
<organism evidence="12 13">
    <name type="scientific">Egicoccus halophilus</name>
    <dbReference type="NCBI Taxonomy" id="1670830"/>
    <lineage>
        <taxon>Bacteria</taxon>
        <taxon>Bacillati</taxon>
        <taxon>Actinomycetota</taxon>
        <taxon>Nitriliruptoria</taxon>
        <taxon>Egicoccales</taxon>
        <taxon>Egicoccaceae</taxon>
        <taxon>Egicoccus</taxon>
    </lineage>
</organism>
<reference evidence="12" key="2">
    <citation type="submission" date="2020-09" db="EMBL/GenBank/DDBJ databases">
        <authorList>
            <person name="Sun Q."/>
            <person name="Zhou Y."/>
        </authorList>
    </citation>
    <scope>NUCLEOTIDE SEQUENCE</scope>
    <source>
        <strain evidence="12">CGMCC 1.14988</strain>
    </source>
</reference>
<dbReference type="UniPathway" id="UPA00038">
    <property type="reaction ID" value="UER00491"/>
</dbReference>
<dbReference type="InterPro" id="IPR028357">
    <property type="entry name" value="UDPglc_DH_bac"/>
</dbReference>
<evidence type="ECO:0000256" key="2">
    <source>
        <dbReference type="ARBA" id="ARBA00006601"/>
    </source>
</evidence>
<evidence type="ECO:0000313" key="12">
    <source>
        <dbReference type="EMBL" id="GGI05947.1"/>
    </source>
</evidence>
<evidence type="ECO:0000256" key="4">
    <source>
        <dbReference type="ARBA" id="ARBA00023002"/>
    </source>
</evidence>
<evidence type="ECO:0000259" key="11">
    <source>
        <dbReference type="SMART" id="SM00984"/>
    </source>
</evidence>
<comment type="catalytic activity">
    <reaction evidence="6 7">
        <text>UDP-alpha-D-glucose + 2 NAD(+) + H2O = UDP-alpha-D-glucuronate + 2 NADH + 3 H(+)</text>
        <dbReference type="Rhea" id="RHEA:23596"/>
        <dbReference type="ChEBI" id="CHEBI:15377"/>
        <dbReference type="ChEBI" id="CHEBI:15378"/>
        <dbReference type="ChEBI" id="CHEBI:57540"/>
        <dbReference type="ChEBI" id="CHEBI:57945"/>
        <dbReference type="ChEBI" id="CHEBI:58052"/>
        <dbReference type="ChEBI" id="CHEBI:58885"/>
        <dbReference type="EC" id="1.1.1.22"/>
    </reaction>
</comment>
<dbReference type="InterPro" id="IPR014026">
    <property type="entry name" value="UDP-Glc/GDP-Man_DH_dimer"/>
</dbReference>
<dbReference type="GO" id="GO:0051287">
    <property type="term" value="F:NAD binding"/>
    <property type="evidence" value="ECO:0007669"/>
    <property type="project" value="InterPro"/>
</dbReference>
<dbReference type="InterPro" id="IPR036291">
    <property type="entry name" value="NAD(P)-bd_dom_sf"/>
</dbReference>
<sequence>MDVAVIGVGHVGLVTAACLADLGHRVVGLDDDAAKIETLLTGGVPFHEPDLPQLVQEVTDSGALRFTTDLGEALADAEVVFVCVGTPPLPGGGPDLRFVERVGVEVASKVDHELVLVEKSTVPANTGRRLTHVIRREQQARGTQVTNVHVASNPEFLREGAAVHDTLNPDRIVYGTSSDFARDALRRVYAPLVERTGAPVVETDVNTAELIKHASNAFLATRISFINAVANVCDRVGADVEVVAQGMGMDARIGPAFLSAGLGYGGSCFPKDVDAFLHLSRQVGYDFRLLEEVGRINVGQREVVLDKLRDELWHLAGKTITVFGGAFKPGTDDLRESPGLHLARALIDEGATVRVYDPVASDGVRRELPDVAVFTDPLEASTGAHAVVVATDWPEVVDLDLGKLVAALDYPILVDGRNCLDPEAARAAGLRYHAIGRGHLEQH</sequence>
<evidence type="ECO:0000256" key="3">
    <source>
        <dbReference type="ARBA" id="ARBA00012954"/>
    </source>
</evidence>
<evidence type="ECO:0000256" key="5">
    <source>
        <dbReference type="ARBA" id="ARBA00023027"/>
    </source>
</evidence>
<name>A0A8J3ETX2_9ACTN</name>
<feature type="binding site" evidence="10">
    <location>
        <position position="121"/>
    </location>
    <ligand>
        <name>NAD(+)</name>
        <dbReference type="ChEBI" id="CHEBI:57540"/>
    </ligand>
</feature>
<proteinExistence type="inferred from homology"/>
<dbReference type="PANTHER" id="PTHR43750">
    <property type="entry name" value="UDP-GLUCOSE 6-DEHYDROGENASE TUAD"/>
    <property type="match status" value="1"/>
</dbReference>
<dbReference type="PIRSF" id="PIRSF000124">
    <property type="entry name" value="UDPglc_GDPman_dh"/>
    <property type="match status" value="1"/>
</dbReference>
<evidence type="ECO:0000313" key="13">
    <source>
        <dbReference type="Proteomes" id="UP000650511"/>
    </source>
</evidence>
<feature type="binding site" evidence="10">
    <location>
        <position position="30"/>
    </location>
    <ligand>
        <name>NAD(+)</name>
        <dbReference type="ChEBI" id="CHEBI:57540"/>
    </ligand>
</feature>
<feature type="binding site" evidence="10">
    <location>
        <position position="271"/>
    </location>
    <ligand>
        <name>NAD(+)</name>
        <dbReference type="ChEBI" id="CHEBI:57540"/>
    </ligand>
</feature>
<comment type="similarity">
    <text evidence="2 7">Belongs to the UDP-glucose/GDP-mannose dehydrogenase family.</text>
</comment>
<feature type="binding site" evidence="10">
    <location>
        <position position="335"/>
    </location>
    <ligand>
        <name>NAD(+)</name>
        <dbReference type="ChEBI" id="CHEBI:57540"/>
    </ligand>
</feature>
<dbReference type="EMBL" id="BMHA01000005">
    <property type="protein sequence ID" value="GGI05947.1"/>
    <property type="molecule type" value="Genomic_DNA"/>
</dbReference>
<protein>
    <recommendedName>
        <fullName evidence="3 7">UDP-glucose 6-dehydrogenase</fullName>
        <ecNumber evidence="3 7">1.1.1.22</ecNumber>
    </recommendedName>
</protein>
<dbReference type="GO" id="GO:0000271">
    <property type="term" value="P:polysaccharide biosynthetic process"/>
    <property type="evidence" value="ECO:0007669"/>
    <property type="project" value="InterPro"/>
</dbReference>
<dbReference type="RefSeq" id="WP_130648616.1">
    <property type="nucleotide sequence ID" value="NZ_BMHA01000005.1"/>
</dbReference>
<feature type="binding site" evidence="10">
    <location>
        <position position="159"/>
    </location>
    <ligand>
        <name>NAD(+)</name>
        <dbReference type="ChEBI" id="CHEBI:57540"/>
    </ligand>
</feature>
<dbReference type="InterPro" id="IPR008927">
    <property type="entry name" value="6-PGluconate_DH-like_C_sf"/>
</dbReference>
<keyword evidence="5 7" id="KW-0520">NAD</keyword>
<feature type="binding site" evidence="10">
    <location>
        <position position="86"/>
    </location>
    <ligand>
        <name>NAD(+)</name>
        <dbReference type="ChEBI" id="CHEBI:57540"/>
    </ligand>
</feature>
<accession>A0A8J3ETX2</accession>
<dbReference type="PANTHER" id="PTHR43750:SF3">
    <property type="entry name" value="UDP-GLUCOSE 6-DEHYDROGENASE TUAD"/>
    <property type="match status" value="1"/>
</dbReference>
<dbReference type="SUPFAM" id="SSF52413">
    <property type="entry name" value="UDP-glucose/GDP-mannose dehydrogenase C-terminal domain"/>
    <property type="match status" value="1"/>
</dbReference>
<dbReference type="OrthoDB" id="5193947at2"/>
<dbReference type="SUPFAM" id="SSF48179">
    <property type="entry name" value="6-phosphogluconate dehydrogenase C-terminal domain-like"/>
    <property type="match status" value="1"/>
</dbReference>
<dbReference type="GO" id="GO:0003979">
    <property type="term" value="F:UDP-glucose 6-dehydrogenase activity"/>
    <property type="evidence" value="ECO:0007669"/>
    <property type="project" value="UniProtKB-EC"/>
</dbReference>
<feature type="binding site" evidence="9">
    <location>
        <position position="212"/>
    </location>
    <ligand>
        <name>substrate</name>
    </ligand>
</feature>
<dbReference type="Pfam" id="PF03720">
    <property type="entry name" value="UDPG_MGDP_dh_C"/>
    <property type="match status" value="1"/>
</dbReference>
<dbReference type="Proteomes" id="UP000650511">
    <property type="component" value="Unassembled WGS sequence"/>
</dbReference>
<dbReference type="PIRSF" id="PIRSF500134">
    <property type="entry name" value="UDPglc_DH_bac"/>
    <property type="match status" value="1"/>
</dbReference>
<comment type="caution">
    <text evidence="12">The sequence shown here is derived from an EMBL/GenBank/DDBJ whole genome shotgun (WGS) entry which is preliminary data.</text>
</comment>
<feature type="binding site" evidence="9">
    <location>
        <position position="328"/>
    </location>
    <ligand>
        <name>substrate</name>
    </ligand>
</feature>
<feature type="domain" description="UDP-glucose/GDP-mannose dehydrogenase C-terminal" evidence="11">
    <location>
        <begin position="321"/>
        <end position="422"/>
    </location>
</feature>
<dbReference type="SMART" id="SM00984">
    <property type="entry name" value="UDPG_MGDP_dh_C"/>
    <property type="match status" value="1"/>
</dbReference>
<evidence type="ECO:0000256" key="8">
    <source>
        <dbReference type="PIRSR" id="PIRSR500134-1"/>
    </source>
</evidence>
<feature type="active site" description="Nucleophile" evidence="8">
    <location>
        <position position="268"/>
    </location>
</feature>
<dbReference type="InterPro" id="IPR036220">
    <property type="entry name" value="UDP-Glc/GDP-Man_DH_C_sf"/>
</dbReference>
<dbReference type="AlphaFoldDB" id="A0A8J3ETX2"/>
<dbReference type="Gene3D" id="3.40.50.720">
    <property type="entry name" value="NAD(P)-binding Rossmann-like Domain"/>
    <property type="match status" value="2"/>
</dbReference>
<gene>
    <name evidence="12" type="ORF">GCM10011354_16650</name>
</gene>
<dbReference type="Gene3D" id="1.20.5.100">
    <property type="entry name" value="Cytochrome c1, transmembrane anchor, C-terminal"/>
    <property type="match status" value="1"/>
</dbReference>